<name>A0A6A5ZSB2_9PLEO</name>
<accession>A0A6A5ZSB2</accession>
<gene>
    <name evidence="2" type="ORF">BDV96DRAFT_535637</name>
</gene>
<keyword evidence="3" id="KW-1185">Reference proteome</keyword>
<proteinExistence type="predicted"/>
<sequence>MYPGRPVPADPSKFSVYERLRYWLHNCIHNHNHKEIQERALPSRILDVKRGSIGEDQIKVVDNLETKITYVALSHCWGSSQHLTATRDTLESLKLGISILSLPKTFQDAITVTRKLGFRYLWIDSLCILQDDAEDWEIEGSKMASIYEKAIVTIAADRAKDDTEGFLSLRPERPYIEIAEKAHENVRTIHVFPIALKDEFHDGFDVDMDEEPLSQRAWALQERLLSLRMFHFGQTQVAYECRSHIFTEDGYNHPVPLDYLGQDSREKLPDFDQAVYRVEKRWRDIIEWYTKRALSHPSDKLPALAGLARKFDRDSIHHREERPEYLAGLWRSNLLEGLCWFSK</sequence>
<evidence type="ECO:0000313" key="3">
    <source>
        <dbReference type="Proteomes" id="UP000799770"/>
    </source>
</evidence>
<reference evidence="2" key="1">
    <citation type="journal article" date="2020" name="Stud. Mycol.">
        <title>101 Dothideomycetes genomes: a test case for predicting lifestyles and emergence of pathogens.</title>
        <authorList>
            <person name="Haridas S."/>
            <person name="Albert R."/>
            <person name="Binder M."/>
            <person name="Bloem J."/>
            <person name="Labutti K."/>
            <person name="Salamov A."/>
            <person name="Andreopoulos B."/>
            <person name="Baker S."/>
            <person name="Barry K."/>
            <person name="Bills G."/>
            <person name="Bluhm B."/>
            <person name="Cannon C."/>
            <person name="Castanera R."/>
            <person name="Culley D."/>
            <person name="Daum C."/>
            <person name="Ezra D."/>
            <person name="Gonzalez J."/>
            <person name="Henrissat B."/>
            <person name="Kuo A."/>
            <person name="Liang C."/>
            <person name="Lipzen A."/>
            <person name="Lutzoni F."/>
            <person name="Magnuson J."/>
            <person name="Mondo S."/>
            <person name="Nolan M."/>
            <person name="Ohm R."/>
            <person name="Pangilinan J."/>
            <person name="Park H.-J."/>
            <person name="Ramirez L."/>
            <person name="Alfaro M."/>
            <person name="Sun H."/>
            <person name="Tritt A."/>
            <person name="Yoshinaga Y."/>
            <person name="Zwiers L.-H."/>
            <person name="Turgeon B."/>
            <person name="Goodwin S."/>
            <person name="Spatafora J."/>
            <person name="Crous P."/>
            <person name="Grigoriev I."/>
        </authorList>
    </citation>
    <scope>NUCLEOTIDE SEQUENCE</scope>
    <source>
        <strain evidence="2">CBS 627.86</strain>
    </source>
</reference>
<evidence type="ECO:0000313" key="2">
    <source>
        <dbReference type="EMBL" id="KAF2122550.1"/>
    </source>
</evidence>
<dbReference type="Proteomes" id="UP000799770">
    <property type="component" value="Unassembled WGS sequence"/>
</dbReference>
<dbReference type="OrthoDB" id="47007at2759"/>
<dbReference type="Pfam" id="PF06985">
    <property type="entry name" value="HET"/>
    <property type="match status" value="1"/>
</dbReference>
<dbReference type="InterPro" id="IPR010730">
    <property type="entry name" value="HET"/>
</dbReference>
<dbReference type="PANTHER" id="PTHR33112:SF16">
    <property type="entry name" value="HETEROKARYON INCOMPATIBILITY DOMAIN-CONTAINING PROTEIN"/>
    <property type="match status" value="1"/>
</dbReference>
<dbReference type="AlphaFoldDB" id="A0A6A5ZSB2"/>
<evidence type="ECO:0000259" key="1">
    <source>
        <dbReference type="Pfam" id="PF06985"/>
    </source>
</evidence>
<organism evidence="2 3">
    <name type="scientific">Lophiotrema nucula</name>
    <dbReference type="NCBI Taxonomy" id="690887"/>
    <lineage>
        <taxon>Eukaryota</taxon>
        <taxon>Fungi</taxon>
        <taxon>Dikarya</taxon>
        <taxon>Ascomycota</taxon>
        <taxon>Pezizomycotina</taxon>
        <taxon>Dothideomycetes</taxon>
        <taxon>Pleosporomycetidae</taxon>
        <taxon>Pleosporales</taxon>
        <taxon>Lophiotremataceae</taxon>
        <taxon>Lophiotrema</taxon>
    </lineage>
</organism>
<dbReference type="EMBL" id="ML977310">
    <property type="protein sequence ID" value="KAF2122550.1"/>
    <property type="molecule type" value="Genomic_DNA"/>
</dbReference>
<dbReference type="PANTHER" id="PTHR33112">
    <property type="entry name" value="DOMAIN PROTEIN, PUTATIVE-RELATED"/>
    <property type="match status" value="1"/>
</dbReference>
<feature type="domain" description="Heterokaryon incompatibility" evidence="1">
    <location>
        <begin position="70"/>
        <end position="222"/>
    </location>
</feature>
<protein>
    <submittedName>
        <fullName evidence="2">Heterokaryon incompatibility protein-domain-containing protein</fullName>
    </submittedName>
</protein>